<accession>A0A8H7T683</accession>
<keyword evidence="4" id="KW-1185">Reference proteome</keyword>
<dbReference type="EMBL" id="JAFJYH010000218">
    <property type="protein sequence ID" value="KAG4415545.1"/>
    <property type="molecule type" value="Genomic_DNA"/>
</dbReference>
<dbReference type="OrthoDB" id="3556472at2759"/>
<keyword evidence="2" id="KW-0472">Membrane</keyword>
<comment type="caution">
    <text evidence="3">The sequence shown here is derived from an EMBL/GenBank/DDBJ whole genome shotgun (WGS) entry which is preliminary data.</text>
</comment>
<sequence length="291" mass="31654">MEETTPTSSTVSGSSTTSGTETASTPTTLLGAELVVDTEDPHSDGTDRAIVAGGVLGALIISAVIIWLVLRVMRAAYSEPPENHGATHTAFPGCSIPEVGGRSEEDEFVKILCTAAESCGPEPLKEPAIYALSERKEGNPIWTWRTDLQDWVESKRAADNLLRTCMEREKNERAQFYAAHGIREEPESRDRVEDKRARVYGKKANAPSTEDRTFPFVGASVSRAIQAEAQPAVKVEAQPAKVEAQDGFDPTSFLSFTAWYEKKHNLKLGADPAELTKLMAAFKTIQDALSI</sequence>
<reference evidence="3" key="1">
    <citation type="submission" date="2021-02" db="EMBL/GenBank/DDBJ databases">
        <title>Genome sequence Cadophora malorum strain M34.</title>
        <authorList>
            <person name="Stefanovic E."/>
            <person name="Vu D."/>
            <person name="Scully C."/>
            <person name="Dijksterhuis J."/>
            <person name="Roader J."/>
            <person name="Houbraken J."/>
        </authorList>
    </citation>
    <scope>NUCLEOTIDE SEQUENCE</scope>
    <source>
        <strain evidence="3">M34</strain>
    </source>
</reference>
<organism evidence="3 4">
    <name type="scientific">Cadophora malorum</name>
    <dbReference type="NCBI Taxonomy" id="108018"/>
    <lineage>
        <taxon>Eukaryota</taxon>
        <taxon>Fungi</taxon>
        <taxon>Dikarya</taxon>
        <taxon>Ascomycota</taxon>
        <taxon>Pezizomycotina</taxon>
        <taxon>Leotiomycetes</taxon>
        <taxon>Helotiales</taxon>
        <taxon>Ploettnerulaceae</taxon>
        <taxon>Cadophora</taxon>
    </lineage>
</organism>
<evidence type="ECO:0000256" key="2">
    <source>
        <dbReference type="SAM" id="Phobius"/>
    </source>
</evidence>
<evidence type="ECO:0000256" key="1">
    <source>
        <dbReference type="SAM" id="MobiDB-lite"/>
    </source>
</evidence>
<feature type="transmembrane region" description="Helical" evidence="2">
    <location>
        <begin position="49"/>
        <end position="70"/>
    </location>
</feature>
<dbReference type="AlphaFoldDB" id="A0A8H7T683"/>
<evidence type="ECO:0000313" key="4">
    <source>
        <dbReference type="Proteomes" id="UP000664132"/>
    </source>
</evidence>
<keyword evidence="2" id="KW-1133">Transmembrane helix</keyword>
<dbReference type="Proteomes" id="UP000664132">
    <property type="component" value="Unassembled WGS sequence"/>
</dbReference>
<gene>
    <name evidence="3" type="ORF">IFR04_011309</name>
</gene>
<proteinExistence type="predicted"/>
<keyword evidence="2" id="KW-0812">Transmembrane</keyword>
<feature type="compositionally biased region" description="Low complexity" evidence="1">
    <location>
        <begin position="1"/>
        <end position="28"/>
    </location>
</feature>
<feature type="region of interest" description="Disordered" evidence="1">
    <location>
        <begin position="1"/>
        <end position="29"/>
    </location>
</feature>
<evidence type="ECO:0000313" key="3">
    <source>
        <dbReference type="EMBL" id="KAG4415545.1"/>
    </source>
</evidence>
<name>A0A8H7T683_9HELO</name>
<protein>
    <submittedName>
        <fullName evidence="3">Uncharacterized protein</fullName>
    </submittedName>
</protein>